<sequence length="232" mass="24129">MAYGQRVGKQILPLHSPLSKMGVVRFWGNEELYSTGSMSYRAGGGVMGGRQVTVGSVGKTSLTTIFPHSKSGRCLDMGAVGVLDEAGGMMMGRAGVSSDGHGSWSAWASLGGAVHRLEQALGQWSGRCTATGLVAVLERAGEGNVGVGGGCQQQAKYWGCTRIIGHTRAHPSPPSLAVGVWMLGVTTGSYHPSLLVSPSCPLFLDVQSQYPSTDVCCLSSPLPIPVVIVIVQ</sequence>
<comment type="caution">
    <text evidence="1">The sequence shown here is derived from an EMBL/GenBank/DDBJ whole genome shotgun (WGS) entry which is preliminary data.</text>
</comment>
<dbReference type="Proteomes" id="UP001175228">
    <property type="component" value="Unassembled WGS sequence"/>
</dbReference>
<protein>
    <submittedName>
        <fullName evidence="1">Uncharacterized protein</fullName>
    </submittedName>
</protein>
<name>A0AA39UEN1_9AGAR</name>
<keyword evidence="2" id="KW-1185">Reference proteome</keyword>
<accession>A0AA39UEN1</accession>
<reference evidence="1" key="1">
    <citation type="submission" date="2023-06" db="EMBL/GenBank/DDBJ databases">
        <authorList>
            <consortium name="Lawrence Berkeley National Laboratory"/>
            <person name="Ahrendt S."/>
            <person name="Sahu N."/>
            <person name="Indic B."/>
            <person name="Wong-Bajracharya J."/>
            <person name="Merenyi Z."/>
            <person name="Ke H.-M."/>
            <person name="Monk M."/>
            <person name="Kocsube S."/>
            <person name="Drula E."/>
            <person name="Lipzen A."/>
            <person name="Balint B."/>
            <person name="Henrissat B."/>
            <person name="Andreopoulos B."/>
            <person name="Martin F.M."/>
            <person name="Harder C.B."/>
            <person name="Rigling D."/>
            <person name="Ford K.L."/>
            <person name="Foster G.D."/>
            <person name="Pangilinan J."/>
            <person name="Papanicolaou A."/>
            <person name="Barry K."/>
            <person name="LaButti K."/>
            <person name="Viragh M."/>
            <person name="Koriabine M."/>
            <person name="Yan M."/>
            <person name="Riley R."/>
            <person name="Champramary S."/>
            <person name="Plett K.L."/>
            <person name="Tsai I.J."/>
            <person name="Slot J."/>
            <person name="Sipos G."/>
            <person name="Plett J."/>
            <person name="Nagy L.G."/>
            <person name="Grigoriev I.V."/>
        </authorList>
    </citation>
    <scope>NUCLEOTIDE SEQUENCE</scope>
    <source>
        <strain evidence="1">HWK02</strain>
    </source>
</reference>
<proteinExistence type="predicted"/>
<gene>
    <name evidence="1" type="ORF">EDD18DRAFT_1113840</name>
</gene>
<organism evidence="1 2">
    <name type="scientific">Armillaria luteobubalina</name>
    <dbReference type="NCBI Taxonomy" id="153913"/>
    <lineage>
        <taxon>Eukaryota</taxon>
        <taxon>Fungi</taxon>
        <taxon>Dikarya</taxon>
        <taxon>Basidiomycota</taxon>
        <taxon>Agaricomycotina</taxon>
        <taxon>Agaricomycetes</taxon>
        <taxon>Agaricomycetidae</taxon>
        <taxon>Agaricales</taxon>
        <taxon>Marasmiineae</taxon>
        <taxon>Physalacriaceae</taxon>
        <taxon>Armillaria</taxon>
    </lineage>
</organism>
<evidence type="ECO:0000313" key="1">
    <source>
        <dbReference type="EMBL" id="KAK0479414.1"/>
    </source>
</evidence>
<evidence type="ECO:0000313" key="2">
    <source>
        <dbReference type="Proteomes" id="UP001175228"/>
    </source>
</evidence>
<dbReference type="EMBL" id="JAUEPU010000088">
    <property type="protein sequence ID" value="KAK0479414.1"/>
    <property type="molecule type" value="Genomic_DNA"/>
</dbReference>
<dbReference type="AlphaFoldDB" id="A0AA39UEN1"/>